<dbReference type="KEGG" id="sphi:TS85_07710"/>
<gene>
    <name evidence="1" type="ORF">TS85_07710</name>
</gene>
<reference evidence="1 2" key="2">
    <citation type="submission" date="2015-02" db="EMBL/GenBank/DDBJ databases">
        <title>The complete genome of Sphingomonas hengshuiensis sp. WHSC-8 isolated from soil of Hengshui Lake.</title>
        <authorList>
            <person name="Wei S."/>
            <person name="Guo J."/>
            <person name="Su C."/>
            <person name="Wu R."/>
            <person name="Zhang Z."/>
            <person name="Liang K."/>
            <person name="Li H."/>
            <person name="Wang T."/>
            <person name="Liu H."/>
            <person name="Zhang C."/>
            <person name="Li Z."/>
            <person name="Wang Q."/>
            <person name="Meng J."/>
        </authorList>
    </citation>
    <scope>NUCLEOTIDE SEQUENCE [LARGE SCALE GENOMIC DNA]</scope>
    <source>
        <strain evidence="1 2">WHSC-8</strain>
    </source>
</reference>
<organism evidence="1 2">
    <name type="scientific">Sphingomonas hengshuiensis</name>
    <dbReference type="NCBI Taxonomy" id="1609977"/>
    <lineage>
        <taxon>Bacteria</taxon>
        <taxon>Pseudomonadati</taxon>
        <taxon>Pseudomonadota</taxon>
        <taxon>Alphaproteobacteria</taxon>
        <taxon>Sphingomonadales</taxon>
        <taxon>Sphingomonadaceae</taxon>
        <taxon>Sphingomonas</taxon>
    </lineage>
</organism>
<evidence type="ECO:0000313" key="1">
    <source>
        <dbReference type="EMBL" id="AJP71693.1"/>
    </source>
</evidence>
<dbReference type="Proteomes" id="UP000032300">
    <property type="component" value="Chromosome"/>
</dbReference>
<accession>A0A7U4J7K3</accession>
<dbReference type="AlphaFoldDB" id="A0A7U4J7K3"/>
<reference evidence="1 2" key="1">
    <citation type="journal article" date="2015" name="Int. J. Syst. Evol. Microbiol.">
        <title>Sphingomonas hengshuiensis sp. nov., isolated from lake wetland.</title>
        <authorList>
            <person name="Wei S."/>
            <person name="Wang T."/>
            <person name="Liu H."/>
            <person name="Zhang C."/>
            <person name="Guo J."/>
            <person name="Wang Q."/>
            <person name="Liang K."/>
            <person name="Zhang Z."/>
        </authorList>
    </citation>
    <scope>NUCLEOTIDE SEQUENCE [LARGE SCALE GENOMIC DNA]</scope>
    <source>
        <strain evidence="1 2">WHSC-8</strain>
    </source>
</reference>
<keyword evidence="2" id="KW-1185">Reference proteome</keyword>
<dbReference type="EMBL" id="CP010836">
    <property type="protein sequence ID" value="AJP71693.1"/>
    <property type="molecule type" value="Genomic_DNA"/>
</dbReference>
<protein>
    <submittedName>
        <fullName evidence="1">Uncharacterized protein</fullName>
    </submittedName>
</protein>
<evidence type="ECO:0000313" key="2">
    <source>
        <dbReference type="Proteomes" id="UP000032300"/>
    </source>
</evidence>
<sequence length="104" mass="12538">MRRAYLRRLARDVRDLGINRRHFYDWVADEIYGFQGLYMTFDGKMIDPEDLPETEAAFIEEERWVDGFYELADREPKQAVQKKVIPRLRLIAMAYDAYRSRQSK</sequence>
<name>A0A7U4J7K3_9SPHN</name>
<proteinExistence type="predicted"/>